<evidence type="ECO:0000313" key="3">
    <source>
        <dbReference type="Proteomes" id="UP000664832"/>
    </source>
</evidence>
<evidence type="ECO:0000313" key="2">
    <source>
        <dbReference type="EMBL" id="MBO0481810.1"/>
    </source>
</evidence>
<keyword evidence="2" id="KW-0067">ATP-binding</keyword>
<keyword evidence="2" id="KW-0547">Nucleotide-binding</keyword>
<dbReference type="InterPro" id="IPR002611">
    <property type="entry name" value="IstB_ATP-bd"/>
</dbReference>
<dbReference type="CDD" id="cd00009">
    <property type="entry name" value="AAA"/>
    <property type="match status" value="1"/>
</dbReference>
<name>A0ABS3HZI2_9ENTE</name>
<dbReference type="Pfam" id="PF01695">
    <property type="entry name" value="IstB_IS21"/>
    <property type="match status" value="1"/>
</dbReference>
<reference evidence="2 3" key="1">
    <citation type="submission" date="2021-03" db="EMBL/GenBank/DDBJ databases">
        <title>Enterococcal diversity collection.</title>
        <authorList>
            <person name="Gilmore M.S."/>
            <person name="Schwartzman J."/>
            <person name="Van Tyne D."/>
            <person name="Martin M."/>
            <person name="Earl A.M."/>
            <person name="Manson A.L."/>
            <person name="Straub T."/>
            <person name="Salamzade R."/>
            <person name="Saavedra J."/>
            <person name="Lebreton F."/>
            <person name="Prichula J."/>
            <person name="Schaufler K."/>
            <person name="Gaca A."/>
            <person name="Sgardioli B."/>
            <person name="Wagenaar J."/>
            <person name="Strong T."/>
        </authorList>
    </citation>
    <scope>NUCLEOTIDE SEQUENCE [LARGE SCALE GENOMIC DNA]</scope>
    <source>
        <strain evidence="2 3">MSG2901</strain>
    </source>
</reference>
<evidence type="ECO:0000259" key="1">
    <source>
        <dbReference type="Pfam" id="PF01695"/>
    </source>
</evidence>
<dbReference type="SUPFAM" id="SSF52540">
    <property type="entry name" value="P-loop containing nucleoside triphosphate hydrolases"/>
    <property type="match status" value="1"/>
</dbReference>
<sequence>MDKLKKMGKSFGDRYGKFFVDAGPCPICGQEMFYWKNKDKNNKRSTAPVCPNCSYTDMTKRNDQKIQKKSVEAKRAAAINRMKSNSVVTDTTAWNYEFSNYIVCDEETRIAKKKAEYWVSCILKKEPIHALLTGKPGVGKTHLSFAMVNAVTKQSDYKMSCLVISYRELLEQMKIGLNDSEVYKAIQQSVISDLKKVDFVIVDDLGAELGKITAPSQPTNYNLDTLTSLVEARMNKATIFTSNLNSKQMLDLYGERIVSRIMSSATNQGQINAFRFKQTEDKRMGGVKWN</sequence>
<dbReference type="Gene3D" id="3.40.50.300">
    <property type="entry name" value="P-loop containing nucleotide triphosphate hydrolases"/>
    <property type="match status" value="1"/>
</dbReference>
<dbReference type="InterPro" id="IPR027417">
    <property type="entry name" value="P-loop_NTPase"/>
</dbReference>
<protein>
    <submittedName>
        <fullName evidence="2">ATP-binding protein</fullName>
    </submittedName>
</protein>
<comment type="caution">
    <text evidence="2">The sequence shown here is derived from an EMBL/GenBank/DDBJ whole genome shotgun (WGS) entry which is preliminary data.</text>
</comment>
<keyword evidence="3" id="KW-1185">Reference proteome</keyword>
<dbReference type="PANTHER" id="PTHR30050">
    <property type="entry name" value="CHROMOSOMAL REPLICATION INITIATOR PROTEIN DNAA"/>
    <property type="match status" value="1"/>
</dbReference>
<dbReference type="Proteomes" id="UP000664832">
    <property type="component" value="Unassembled WGS sequence"/>
</dbReference>
<proteinExistence type="predicted"/>
<dbReference type="PANTHER" id="PTHR30050:SF4">
    <property type="entry name" value="ATP-BINDING PROTEIN RV3427C IN INSERTION SEQUENCE-RELATED"/>
    <property type="match status" value="1"/>
</dbReference>
<feature type="domain" description="IstB-like ATP-binding" evidence="1">
    <location>
        <begin position="120"/>
        <end position="255"/>
    </location>
</feature>
<dbReference type="GO" id="GO:0005524">
    <property type="term" value="F:ATP binding"/>
    <property type="evidence" value="ECO:0007669"/>
    <property type="project" value="UniProtKB-KW"/>
</dbReference>
<accession>A0ABS3HZI2</accession>
<organism evidence="2 3">
    <name type="scientific">Candidatus Enterococcus courvalinii</name>
    <dbReference type="NCBI Taxonomy" id="2815329"/>
    <lineage>
        <taxon>Bacteria</taxon>
        <taxon>Bacillati</taxon>
        <taxon>Bacillota</taxon>
        <taxon>Bacilli</taxon>
        <taxon>Lactobacillales</taxon>
        <taxon>Enterococcaceae</taxon>
        <taxon>Enterococcus</taxon>
    </lineage>
</organism>
<dbReference type="EMBL" id="JAFLWI010000006">
    <property type="protein sequence ID" value="MBO0481810.1"/>
    <property type="molecule type" value="Genomic_DNA"/>
</dbReference>
<gene>
    <name evidence="2" type="ORF">JZO71_05660</name>
</gene>
<dbReference type="RefSeq" id="WP_206898573.1">
    <property type="nucleotide sequence ID" value="NZ_JAFLWI010000006.1"/>
</dbReference>